<organism evidence="11 12">
    <name type="scientific">Tilletiaria anomala (strain ATCC 24038 / CBS 436.72 / UBC 951)</name>
    <dbReference type="NCBI Taxonomy" id="1037660"/>
    <lineage>
        <taxon>Eukaryota</taxon>
        <taxon>Fungi</taxon>
        <taxon>Dikarya</taxon>
        <taxon>Basidiomycota</taxon>
        <taxon>Ustilaginomycotina</taxon>
        <taxon>Exobasidiomycetes</taxon>
        <taxon>Georgefischeriales</taxon>
        <taxon>Tilletiariaceae</taxon>
        <taxon>Tilletiaria</taxon>
    </lineage>
</organism>
<comment type="similarity">
    <text evidence="2">Belongs to the nucleotide-sugar transporter family. SLC35B subfamily.</text>
</comment>
<evidence type="ECO:0000256" key="4">
    <source>
        <dbReference type="ARBA" id="ARBA00022597"/>
    </source>
</evidence>
<evidence type="ECO:0000256" key="6">
    <source>
        <dbReference type="ARBA" id="ARBA00022824"/>
    </source>
</evidence>
<evidence type="ECO:0000256" key="8">
    <source>
        <dbReference type="ARBA" id="ARBA00023136"/>
    </source>
</evidence>
<dbReference type="Proteomes" id="UP000027361">
    <property type="component" value="Unassembled WGS sequence"/>
</dbReference>
<evidence type="ECO:0000256" key="1">
    <source>
        <dbReference type="ARBA" id="ARBA00004477"/>
    </source>
</evidence>
<dbReference type="GO" id="GO:0000139">
    <property type="term" value="C:Golgi membrane"/>
    <property type="evidence" value="ECO:0007669"/>
    <property type="project" value="TreeGrafter"/>
</dbReference>
<keyword evidence="12" id="KW-1185">Reference proteome</keyword>
<evidence type="ECO:0000256" key="10">
    <source>
        <dbReference type="SAM" id="Phobius"/>
    </source>
</evidence>
<gene>
    <name evidence="11" type="ORF">K437DRAFT_294222</name>
</gene>
<feature type="transmembrane region" description="Helical" evidence="10">
    <location>
        <begin position="259"/>
        <end position="278"/>
    </location>
</feature>
<dbReference type="GO" id="GO:0005459">
    <property type="term" value="F:UDP-galactose transmembrane transporter activity"/>
    <property type="evidence" value="ECO:0007669"/>
    <property type="project" value="TreeGrafter"/>
</dbReference>
<keyword evidence="8 10" id="KW-0472">Membrane</keyword>
<evidence type="ECO:0000313" key="11">
    <source>
        <dbReference type="EMBL" id="KDN46804.1"/>
    </source>
</evidence>
<protein>
    <recommendedName>
        <fullName evidence="9">UDP-galactose transporter homolog 1</fullName>
    </recommendedName>
</protein>
<feature type="transmembrane region" description="Helical" evidence="10">
    <location>
        <begin position="228"/>
        <end position="247"/>
    </location>
</feature>
<dbReference type="RefSeq" id="XP_013243670.1">
    <property type="nucleotide sequence ID" value="XM_013388216.1"/>
</dbReference>
<dbReference type="HOGENOM" id="CLU_036019_0_0_1"/>
<comment type="subcellular location">
    <subcellularLocation>
        <location evidence="1">Endoplasmic reticulum membrane</location>
        <topology evidence="1">Multi-pass membrane protein</topology>
    </subcellularLocation>
</comment>
<reference evidence="11 12" key="1">
    <citation type="submission" date="2014-05" db="EMBL/GenBank/DDBJ databases">
        <title>Draft genome sequence of a rare smut relative, Tilletiaria anomala UBC 951.</title>
        <authorList>
            <consortium name="DOE Joint Genome Institute"/>
            <person name="Toome M."/>
            <person name="Kuo A."/>
            <person name="Henrissat B."/>
            <person name="Lipzen A."/>
            <person name="Tritt A."/>
            <person name="Yoshinaga Y."/>
            <person name="Zane M."/>
            <person name="Barry K."/>
            <person name="Grigoriev I.V."/>
            <person name="Spatafora J.W."/>
            <person name="Aimea M.C."/>
        </authorList>
    </citation>
    <scope>NUCLEOTIDE SEQUENCE [LARGE SCALE GENOMIC DNA]</scope>
    <source>
        <strain evidence="11 12">UBC 951</strain>
    </source>
</reference>
<dbReference type="InterPro" id="IPR013657">
    <property type="entry name" value="SCL35B1-4/HUT1"/>
</dbReference>
<dbReference type="EMBL" id="JMSN01000033">
    <property type="protein sequence ID" value="KDN46804.1"/>
    <property type="molecule type" value="Genomic_DNA"/>
</dbReference>
<accession>A0A066W6W1</accession>
<dbReference type="GO" id="GO:0005460">
    <property type="term" value="F:UDP-glucose transmembrane transporter activity"/>
    <property type="evidence" value="ECO:0007669"/>
    <property type="project" value="TreeGrafter"/>
</dbReference>
<proteinExistence type="inferred from homology"/>
<dbReference type="STRING" id="1037660.A0A066W6W1"/>
<feature type="transmembrane region" description="Helical" evidence="10">
    <location>
        <begin position="309"/>
        <end position="331"/>
    </location>
</feature>
<name>A0A066W6W1_TILAU</name>
<keyword evidence="7 10" id="KW-1133">Transmembrane helix</keyword>
<dbReference type="GO" id="GO:0005789">
    <property type="term" value="C:endoplasmic reticulum membrane"/>
    <property type="evidence" value="ECO:0007669"/>
    <property type="project" value="UniProtKB-SubCell"/>
</dbReference>
<feature type="transmembrane region" description="Helical" evidence="10">
    <location>
        <begin position="79"/>
        <end position="98"/>
    </location>
</feature>
<dbReference type="InterPro" id="IPR037185">
    <property type="entry name" value="EmrE-like"/>
</dbReference>
<evidence type="ECO:0000256" key="7">
    <source>
        <dbReference type="ARBA" id="ARBA00022989"/>
    </source>
</evidence>
<keyword evidence="6" id="KW-0256">Endoplasmic reticulum</keyword>
<sequence>MSLAALGVCASAIYTFFLLWGLLQERLSSHLYPLSRVDTGVSASSPSISSLLASGAAAAVDAKLGAGSSVPGDRFSSPLFLNALQSLFCAVVAALYLITIKRTQRPGRSGSVLDALGLRVAFTTAGAEEARKAVVPSVANGSAKDKVAANGHAAKGTVAADGNSKSFLPPLLSRYLSISLSQSLASQLGFLALAQGLSYPTMTLAKSCKLVPVLLMNVILYRRKFAPYKYVVVALVTIGISMFMLYGQQKKLARKAPNAAVQGNTFLGLVFLTANLALDGATNSTQDEVFSRYTISGPQMMLAMNSLSFCLFASALLLPMHQVLVAIPLLASALARLGLVSTDAPAVAAATSSSTTQLASAIHFMATHDQALRDVLAYAAAGALGQIAIFETLERFGSLTLVSITVTRKLFTMLLSVFTYNHRLTPLQWLGTAIVFTGIGVEAREKRREGLARKVVRDEKKALAKDA</sequence>
<dbReference type="PANTHER" id="PTHR10778:SF10">
    <property type="entry name" value="SOLUTE CARRIER FAMILY 35 MEMBER B1"/>
    <property type="match status" value="1"/>
</dbReference>
<evidence type="ECO:0000256" key="2">
    <source>
        <dbReference type="ARBA" id="ARBA00010694"/>
    </source>
</evidence>
<dbReference type="SUPFAM" id="SSF103481">
    <property type="entry name" value="Multidrug resistance efflux transporter EmrE"/>
    <property type="match status" value="1"/>
</dbReference>
<dbReference type="FunCoup" id="A0A066W6W1">
    <property type="interactions" value="347"/>
</dbReference>
<comment type="caution">
    <text evidence="11">The sequence shown here is derived from an EMBL/GenBank/DDBJ whole genome shotgun (WGS) entry which is preliminary data.</text>
</comment>
<dbReference type="GeneID" id="25267199"/>
<keyword evidence="4" id="KW-0762">Sugar transport</keyword>
<keyword evidence="5 10" id="KW-0812">Transmembrane</keyword>
<evidence type="ECO:0000256" key="5">
    <source>
        <dbReference type="ARBA" id="ARBA00022692"/>
    </source>
</evidence>
<dbReference type="InParanoid" id="A0A066W6W1"/>
<dbReference type="AlphaFoldDB" id="A0A066W6W1"/>
<dbReference type="OMA" id="YLQCSAF"/>
<dbReference type="PANTHER" id="PTHR10778">
    <property type="entry name" value="SOLUTE CARRIER FAMILY 35 MEMBER B"/>
    <property type="match status" value="1"/>
</dbReference>
<evidence type="ECO:0000313" key="12">
    <source>
        <dbReference type="Proteomes" id="UP000027361"/>
    </source>
</evidence>
<evidence type="ECO:0000256" key="9">
    <source>
        <dbReference type="ARBA" id="ARBA00041103"/>
    </source>
</evidence>
<evidence type="ECO:0000256" key="3">
    <source>
        <dbReference type="ARBA" id="ARBA00022448"/>
    </source>
</evidence>
<dbReference type="Pfam" id="PF08449">
    <property type="entry name" value="UAA"/>
    <property type="match status" value="1"/>
</dbReference>
<keyword evidence="3" id="KW-0813">Transport</keyword>
<dbReference type="OrthoDB" id="1601at2759"/>